<keyword evidence="5" id="KW-1185">Reference proteome</keyword>
<evidence type="ECO:0000256" key="1">
    <source>
        <dbReference type="SAM" id="MobiDB-lite"/>
    </source>
</evidence>
<feature type="domain" description="DUF6594" evidence="3">
    <location>
        <begin position="27"/>
        <end position="300"/>
    </location>
</feature>
<dbReference type="EMBL" id="ML977347">
    <property type="protein sequence ID" value="KAF2108561.1"/>
    <property type="molecule type" value="Genomic_DNA"/>
</dbReference>
<organism evidence="4 5">
    <name type="scientific">Lophiotrema nucula</name>
    <dbReference type="NCBI Taxonomy" id="690887"/>
    <lineage>
        <taxon>Eukaryota</taxon>
        <taxon>Fungi</taxon>
        <taxon>Dikarya</taxon>
        <taxon>Ascomycota</taxon>
        <taxon>Pezizomycotina</taxon>
        <taxon>Dothideomycetes</taxon>
        <taxon>Pleosporomycetidae</taxon>
        <taxon>Pleosporales</taxon>
        <taxon>Lophiotremataceae</taxon>
        <taxon>Lophiotrema</taxon>
    </lineage>
</organism>
<dbReference type="PANTHER" id="PTHR34502">
    <property type="entry name" value="DUF6594 DOMAIN-CONTAINING PROTEIN-RELATED"/>
    <property type="match status" value="1"/>
</dbReference>
<evidence type="ECO:0000313" key="4">
    <source>
        <dbReference type="EMBL" id="KAF2108561.1"/>
    </source>
</evidence>
<feature type="transmembrane region" description="Helical" evidence="2">
    <location>
        <begin position="232"/>
        <end position="256"/>
    </location>
</feature>
<feature type="transmembrane region" description="Helical" evidence="2">
    <location>
        <begin position="263"/>
        <end position="282"/>
    </location>
</feature>
<evidence type="ECO:0000256" key="2">
    <source>
        <dbReference type="SAM" id="Phobius"/>
    </source>
</evidence>
<evidence type="ECO:0000259" key="3">
    <source>
        <dbReference type="Pfam" id="PF20237"/>
    </source>
</evidence>
<keyword evidence="2" id="KW-0472">Membrane</keyword>
<feature type="region of interest" description="Disordered" evidence="1">
    <location>
        <begin position="1"/>
        <end position="25"/>
    </location>
</feature>
<dbReference type="OrthoDB" id="3533814at2759"/>
<dbReference type="InterPro" id="IPR046529">
    <property type="entry name" value="DUF6594"/>
</dbReference>
<evidence type="ECO:0000313" key="5">
    <source>
        <dbReference type="Proteomes" id="UP000799770"/>
    </source>
</evidence>
<dbReference type="PANTHER" id="PTHR34502:SF4">
    <property type="entry name" value="DUF6594 DOMAIN-CONTAINING PROTEIN"/>
    <property type="match status" value="1"/>
</dbReference>
<accession>A0A6A5YQY4</accession>
<keyword evidence="2" id="KW-1133">Transmembrane helix</keyword>
<dbReference type="AlphaFoldDB" id="A0A6A5YQY4"/>
<dbReference type="Pfam" id="PF20237">
    <property type="entry name" value="DUF6594"/>
    <property type="match status" value="1"/>
</dbReference>
<dbReference type="Proteomes" id="UP000799770">
    <property type="component" value="Unassembled WGS sequence"/>
</dbReference>
<proteinExistence type="predicted"/>
<protein>
    <recommendedName>
        <fullName evidence="3">DUF6594 domain-containing protein</fullName>
    </recommendedName>
</protein>
<reference evidence="4" key="1">
    <citation type="journal article" date="2020" name="Stud. Mycol.">
        <title>101 Dothideomycetes genomes: a test case for predicting lifestyles and emergence of pathogens.</title>
        <authorList>
            <person name="Haridas S."/>
            <person name="Albert R."/>
            <person name="Binder M."/>
            <person name="Bloem J."/>
            <person name="Labutti K."/>
            <person name="Salamov A."/>
            <person name="Andreopoulos B."/>
            <person name="Baker S."/>
            <person name="Barry K."/>
            <person name="Bills G."/>
            <person name="Bluhm B."/>
            <person name="Cannon C."/>
            <person name="Castanera R."/>
            <person name="Culley D."/>
            <person name="Daum C."/>
            <person name="Ezra D."/>
            <person name="Gonzalez J."/>
            <person name="Henrissat B."/>
            <person name="Kuo A."/>
            <person name="Liang C."/>
            <person name="Lipzen A."/>
            <person name="Lutzoni F."/>
            <person name="Magnuson J."/>
            <person name="Mondo S."/>
            <person name="Nolan M."/>
            <person name="Ohm R."/>
            <person name="Pangilinan J."/>
            <person name="Park H.-J."/>
            <person name="Ramirez L."/>
            <person name="Alfaro M."/>
            <person name="Sun H."/>
            <person name="Tritt A."/>
            <person name="Yoshinaga Y."/>
            <person name="Zwiers L.-H."/>
            <person name="Turgeon B."/>
            <person name="Goodwin S."/>
            <person name="Spatafora J."/>
            <person name="Crous P."/>
            <person name="Grigoriev I."/>
        </authorList>
    </citation>
    <scope>NUCLEOTIDE SEQUENCE</scope>
    <source>
        <strain evidence="4">CBS 627.86</strain>
    </source>
</reference>
<name>A0A6A5YQY4_9PLEO</name>
<feature type="compositionally biased region" description="Polar residues" evidence="1">
    <location>
        <begin position="1"/>
        <end position="11"/>
    </location>
</feature>
<gene>
    <name evidence="4" type="ORF">BDV96DRAFT_587427</name>
</gene>
<feature type="region of interest" description="Disordered" evidence="1">
    <location>
        <begin position="205"/>
        <end position="224"/>
    </location>
</feature>
<keyword evidence="2" id="KW-0812">Transmembrane</keyword>
<sequence>MQASTAQTDVEVNSERTPKRPRNIGGYPRLAAWIARDPDNETFIFRKFDELSAKNLMNMQNDLSRIEDELKVAEDQVWASKNVEAIRGLANWELSQERVKEQKAREPNLTKQDELKPENMERRKAKLEKELKVKLKEYHKALLLQAKICRLDRPSKEAQEAFRSKLKGSAPIVFGRAQNLLDEQKDVVSLRPTLDTDPVSRFLRAHWPGPGESDTDDPGDQTEHFPESKVKFTVAIINLIAAMIILIASIFSLYYVSRPKVKLALIGIFTILFATSIGFLTSAKRQEIFAACAAYTAVLVVFVSGDLKKC</sequence>
<feature type="transmembrane region" description="Helical" evidence="2">
    <location>
        <begin position="288"/>
        <end position="307"/>
    </location>
</feature>